<dbReference type="EMBL" id="MEIP01000009">
    <property type="protein sequence ID" value="PIT49565.1"/>
    <property type="molecule type" value="Genomic_DNA"/>
</dbReference>
<accession>A0A2N9XML0</accession>
<protein>
    <recommendedName>
        <fullName evidence="2">Zona occludens toxin N-terminal domain-containing protein</fullName>
    </recommendedName>
</protein>
<dbReference type="RefSeq" id="WP_100138750.1">
    <property type="nucleotide sequence ID" value="NZ_MEIP01000009.1"/>
</dbReference>
<keyword evidence="1" id="KW-1133">Transmembrane helix</keyword>
<proteinExistence type="predicted"/>
<dbReference type="InterPro" id="IPR008900">
    <property type="entry name" value="Zot_N"/>
</dbReference>
<evidence type="ECO:0000259" key="2">
    <source>
        <dbReference type="Pfam" id="PF05707"/>
    </source>
</evidence>
<evidence type="ECO:0000313" key="4">
    <source>
        <dbReference type="Proteomes" id="UP000229970"/>
    </source>
</evidence>
<dbReference type="CDD" id="cd01127">
    <property type="entry name" value="TrwB_TraG_TraD_VirD4"/>
    <property type="match status" value="1"/>
</dbReference>
<organism evidence="3 4">
    <name type="scientific">Snodgrassella alvi</name>
    <dbReference type="NCBI Taxonomy" id="1196083"/>
    <lineage>
        <taxon>Bacteria</taxon>
        <taxon>Pseudomonadati</taxon>
        <taxon>Pseudomonadota</taxon>
        <taxon>Betaproteobacteria</taxon>
        <taxon>Neisseriales</taxon>
        <taxon>Neisseriaceae</taxon>
        <taxon>Snodgrassella</taxon>
    </lineage>
</organism>
<dbReference type="InterPro" id="IPR027417">
    <property type="entry name" value="P-loop_NTPase"/>
</dbReference>
<dbReference type="Pfam" id="PF05707">
    <property type="entry name" value="Zot"/>
    <property type="match status" value="1"/>
</dbReference>
<sequence length="371" mass="41729">MIYLITGTPGTGKTSYVLHMWLNNKNKIFTFDDGTPRPLFFNHIDGLNARELKAHEISDDEIRSGSLKEILPEGAVLIVDECDYIYPLRGPKAPPPYVQTLKELRHYGFTLILITQNALMLDSYVRRLVATHWHIERRALGTKIYEFSSAQESLSETALKLAPSIPYKPDKRTFKLYKSASIHIKHKKKLHIAFKIFPIIVIVAGILVYKALKPAYEAVNKATKEEVPAETVNAEQTENGIMQKNVTFASANSASQIGIKDDDFIPRLPDHPESAPIYDGLRRPVNLQQVVACIKTDKTCNCYSEQATLIKVSRTYCESFLKNGKFDNYRQKSLAVQSPKGAEAKGRTAKVYDVGGEAPLNLMPERYTPAK</sequence>
<name>A0A2N9XML0_9NEIS</name>
<gene>
    <name evidence="3" type="ORF">BHC46_01375</name>
</gene>
<dbReference type="SUPFAM" id="SSF52540">
    <property type="entry name" value="P-loop containing nucleoside triphosphate hydrolases"/>
    <property type="match status" value="1"/>
</dbReference>
<keyword evidence="1" id="KW-0472">Membrane</keyword>
<dbReference type="Gene3D" id="3.40.50.300">
    <property type="entry name" value="P-loop containing nucleotide triphosphate hydrolases"/>
    <property type="match status" value="1"/>
</dbReference>
<feature type="domain" description="Zona occludens toxin N-terminal" evidence="2">
    <location>
        <begin position="1"/>
        <end position="182"/>
    </location>
</feature>
<evidence type="ECO:0000313" key="3">
    <source>
        <dbReference type="EMBL" id="PIT49565.1"/>
    </source>
</evidence>
<feature type="transmembrane region" description="Helical" evidence="1">
    <location>
        <begin position="192"/>
        <end position="212"/>
    </location>
</feature>
<comment type="caution">
    <text evidence="3">The sequence shown here is derived from an EMBL/GenBank/DDBJ whole genome shotgun (WGS) entry which is preliminary data.</text>
</comment>
<dbReference type="AlphaFoldDB" id="A0A2N9XML0"/>
<evidence type="ECO:0000256" key="1">
    <source>
        <dbReference type="SAM" id="Phobius"/>
    </source>
</evidence>
<keyword evidence="1" id="KW-0812">Transmembrane</keyword>
<reference evidence="3 4" key="1">
    <citation type="journal article" date="2017" name="MBio">
        <title>Type VI secretion-mediated competition in the bee gut microbiome.</title>
        <authorList>
            <person name="Steele M.I."/>
            <person name="Kwong W.K."/>
            <person name="Powell J.E."/>
            <person name="Whiteley M."/>
            <person name="Moran N.A."/>
        </authorList>
    </citation>
    <scope>NUCLEOTIDE SEQUENCE [LARGE SCALE GENOMIC DNA]</scope>
    <source>
        <strain evidence="3 4">Ruf1-X</strain>
    </source>
</reference>
<dbReference type="Proteomes" id="UP000229970">
    <property type="component" value="Unassembled WGS sequence"/>
</dbReference>